<comment type="caution">
    <text evidence="1">The sequence shown here is derived from an EMBL/GenBank/DDBJ whole genome shotgun (WGS) entry which is preliminary data.</text>
</comment>
<sequence length="117" mass="13663">MNQTQHHFTWIIKIRDFEKIKVRVAGQDIFTFKIKLVKHKTCEDEYGLRLSSYLEESQTALPPFNMLDIYSQETTAAPTQPLSPGQHTIYVKSEEIGQVKDIQKVMKLSQQLLTYIF</sequence>
<organism evidence="1 2">
    <name type="scientific">Lasallia pustulata</name>
    <dbReference type="NCBI Taxonomy" id="136370"/>
    <lineage>
        <taxon>Eukaryota</taxon>
        <taxon>Fungi</taxon>
        <taxon>Dikarya</taxon>
        <taxon>Ascomycota</taxon>
        <taxon>Pezizomycotina</taxon>
        <taxon>Lecanoromycetes</taxon>
        <taxon>OSLEUM clade</taxon>
        <taxon>Umbilicariomycetidae</taxon>
        <taxon>Umbilicariales</taxon>
        <taxon>Umbilicariaceae</taxon>
        <taxon>Lasallia</taxon>
    </lineage>
</organism>
<keyword evidence="1" id="KW-0808">Transferase</keyword>
<dbReference type="GO" id="GO:0016301">
    <property type="term" value="F:kinase activity"/>
    <property type="evidence" value="ECO:0007669"/>
    <property type="project" value="UniProtKB-KW"/>
</dbReference>
<evidence type="ECO:0000313" key="2">
    <source>
        <dbReference type="Proteomes" id="UP000324767"/>
    </source>
</evidence>
<reference evidence="1 2" key="1">
    <citation type="submission" date="2019-09" db="EMBL/GenBank/DDBJ databases">
        <title>The hologenome of the rock-dwelling lichen Lasallia pustulata.</title>
        <authorList>
            <person name="Greshake Tzovaras B."/>
            <person name="Segers F."/>
            <person name="Bicker A."/>
            <person name="Dal Grande F."/>
            <person name="Otte J."/>
            <person name="Hankeln T."/>
            <person name="Schmitt I."/>
            <person name="Ebersberger I."/>
        </authorList>
    </citation>
    <scope>NUCLEOTIDE SEQUENCE [LARGE SCALE GENOMIC DNA]</scope>
    <source>
        <strain evidence="1">A1-1</strain>
    </source>
</reference>
<gene>
    <name evidence="1" type="ORF">FRX48_01158</name>
</gene>
<accession>A0A5M8PXD3</accession>
<protein>
    <submittedName>
        <fullName evidence="1">Serine threonine kinase</fullName>
    </submittedName>
</protein>
<name>A0A5M8PXD3_9LECA</name>
<dbReference type="OrthoDB" id="10252171at2759"/>
<dbReference type="Proteomes" id="UP000324767">
    <property type="component" value="Unassembled WGS sequence"/>
</dbReference>
<proteinExistence type="predicted"/>
<evidence type="ECO:0000313" key="1">
    <source>
        <dbReference type="EMBL" id="KAA6414409.1"/>
    </source>
</evidence>
<dbReference type="AlphaFoldDB" id="A0A5M8PXD3"/>
<keyword evidence="1" id="KW-0418">Kinase</keyword>
<dbReference type="EMBL" id="VXIT01000002">
    <property type="protein sequence ID" value="KAA6414409.1"/>
    <property type="molecule type" value="Genomic_DNA"/>
</dbReference>